<sequence length="139" mass="16160">MHIHKDYIEKAFYHVHGKFLLNLLSNMGFGQKWVSWIHFCISTDRMPELINGSQKVFPDAQGTKVKEMTMTLLYKSDLVLSDDIGEARSTRLSYGRDFDTHQPTGRFCNGELLSMILLQRSGPVNLENSMIFYLRLRRD</sequence>
<protein>
    <submittedName>
        <fullName evidence="2">Uncharacterized protein LOC107759463 isoform X4</fullName>
    </submittedName>
</protein>
<evidence type="ECO:0000313" key="2">
    <source>
        <dbReference type="RefSeq" id="XP_075102562.1"/>
    </source>
</evidence>
<dbReference type="Proteomes" id="UP000790787">
    <property type="component" value="Chromosome 23"/>
</dbReference>
<accession>A0AC58TZ99</accession>
<gene>
    <name evidence="2" type="primary">LOC107759463</name>
</gene>
<proteinExistence type="predicted"/>
<reference evidence="1" key="1">
    <citation type="journal article" date="2014" name="Nat. Commun.">
        <title>The tobacco genome sequence and its comparison with those of tomato and potato.</title>
        <authorList>
            <person name="Sierro N."/>
            <person name="Battey J.N."/>
            <person name="Ouadi S."/>
            <person name="Bakaher N."/>
            <person name="Bovet L."/>
            <person name="Willig A."/>
            <person name="Goepfert S."/>
            <person name="Peitsch M.C."/>
            <person name="Ivanov N.V."/>
        </authorList>
    </citation>
    <scope>NUCLEOTIDE SEQUENCE [LARGE SCALE GENOMIC DNA]</scope>
</reference>
<name>A0AC58TZ99_TOBAC</name>
<reference evidence="2" key="2">
    <citation type="submission" date="2025-08" db="UniProtKB">
        <authorList>
            <consortium name="RefSeq"/>
        </authorList>
    </citation>
    <scope>IDENTIFICATION</scope>
    <source>
        <tissue evidence="2">Leaf</tissue>
    </source>
</reference>
<organism evidence="1 2">
    <name type="scientific">Nicotiana tabacum</name>
    <name type="common">Common tobacco</name>
    <dbReference type="NCBI Taxonomy" id="4097"/>
    <lineage>
        <taxon>Eukaryota</taxon>
        <taxon>Viridiplantae</taxon>
        <taxon>Streptophyta</taxon>
        <taxon>Embryophyta</taxon>
        <taxon>Tracheophyta</taxon>
        <taxon>Spermatophyta</taxon>
        <taxon>Magnoliopsida</taxon>
        <taxon>eudicotyledons</taxon>
        <taxon>Gunneridae</taxon>
        <taxon>Pentapetalae</taxon>
        <taxon>asterids</taxon>
        <taxon>lamiids</taxon>
        <taxon>Solanales</taxon>
        <taxon>Solanaceae</taxon>
        <taxon>Nicotianoideae</taxon>
        <taxon>Nicotianeae</taxon>
        <taxon>Nicotiana</taxon>
    </lineage>
</organism>
<dbReference type="RefSeq" id="XP_075102562.1">
    <property type="nucleotide sequence ID" value="XM_075246461.1"/>
</dbReference>
<evidence type="ECO:0000313" key="1">
    <source>
        <dbReference type="Proteomes" id="UP000790787"/>
    </source>
</evidence>
<keyword evidence="1" id="KW-1185">Reference proteome</keyword>